<dbReference type="Proteomes" id="UP000245506">
    <property type="component" value="Unassembled WGS sequence"/>
</dbReference>
<protein>
    <recommendedName>
        <fullName evidence="3">Lipo-like protein</fullName>
    </recommendedName>
</protein>
<dbReference type="SUPFAM" id="SSF54001">
    <property type="entry name" value="Cysteine proteinases"/>
    <property type="match status" value="1"/>
</dbReference>
<dbReference type="Gene3D" id="3.90.1720.10">
    <property type="entry name" value="endopeptidase domain like (from Nostoc punctiforme)"/>
    <property type="match status" value="1"/>
</dbReference>
<reference evidence="1 2" key="1">
    <citation type="submission" date="2018-05" db="EMBL/GenBank/DDBJ databases">
        <title>Leucothrix arctica sp. nov., isolated from Arctic seawater.</title>
        <authorList>
            <person name="Choi A."/>
            <person name="Baek K."/>
        </authorList>
    </citation>
    <scope>NUCLEOTIDE SEQUENCE [LARGE SCALE GENOMIC DNA]</scope>
    <source>
        <strain evidence="1 2">IMCC9719</strain>
    </source>
</reference>
<gene>
    <name evidence="1" type="ORF">DKT75_16490</name>
</gene>
<accession>A0A317C673</accession>
<sequence length="286" mass="33261">MLSRLKNQIWDTIVSWLIAIPEANQNMSAINNQEKLLSELKPADVILFEGRTRVGDIIKLITLSPWIHSALYIGRLDQIEDPLLAKRIRKFYDGAENEQLVIESLLGYGTVVRPMKDYLHDNLRICRPTYLEKKDRQKVVCFAAEHLGLAYDVRQLLDLARFLFPYGILPRHWRSTLFQHNAGKPTHVVCSGMIARCFQSVHYPILPIVVTKDHKKKKIYKRNFRLFVPADFDYSPYFDIVKYPELHVSSTRAHQYLPWEHEVPNVELEQPIAVARKTTQLNGDTL</sequence>
<evidence type="ECO:0000313" key="2">
    <source>
        <dbReference type="Proteomes" id="UP000245506"/>
    </source>
</evidence>
<evidence type="ECO:0000313" key="1">
    <source>
        <dbReference type="EMBL" id="PWQ94136.1"/>
    </source>
</evidence>
<dbReference type="InterPro" id="IPR024453">
    <property type="entry name" value="Peptidase_C92"/>
</dbReference>
<dbReference type="AlphaFoldDB" id="A0A317C673"/>
<dbReference type="InterPro" id="IPR038765">
    <property type="entry name" value="Papain-like_cys_pep_sf"/>
</dbReference>
<name>A0A317C673_9GAMM</name>
<dbReference type="OrthoDB" id="1550427at2"/>
<comment type="caution">
    <text evidence="1">The sequence shown here is derived from an EMBL/GenBank/DDBJ whole genome shotgun (WGS) entry which is preliminary data.</text>
</comment>
<keyword evidence="2" id="KW-1185">Reference proteome</keyword>
<evidence type="ECO:0008006" key="3">
    <source>
        <dbReference type="Google" id="ProtNLM"/>
    </source>
</evidence>
<proteinExistence type="predicted"/>
<dbReference type="RefSeq" id="WP_109824778.1">
    <property type="nucleotide sequence ID" value="NZ_QGKL01000041.1"/>
</dbReference>
<dbReference type="Pfam" id="PF05708">
    <property type="entry name" value="Peptidase_C92"/>
    <property type="match status" value="1"/>
</dbReference>
<organism evidence="1 2">
    <name type="scientific">Leucothrix arctica</name>
    <dbReference type="NCBI Taxonomy" id="1481894"/>
    <lineage>
        <taxon>Bacteria</taxon>
        <taxon>Pseudomonadati</taxon>
        <taxon>Pseudomonadota</taxon>
        <taxon>Gammaproteobacteria</taxon>
        <taxon>Thiotrichales</taxon>
        <taxon>Thiotrichaceae</taxon>
        <taxon>Leucothrix</taxon>
    </lineage>
</organism>
<dbReference type="EMBL" id="QGKL01000041">
    <property type="protein sequence ID" value="PWQ94136.1"/>
    <property type="molecule type" value="Genomic_DNA"/>
</dbReference>